<keyword evidence="3" id="KW-1185">Reference proteome</keyword>
<dbReference type="KEGG" id="clup:CLUP02_08591"/>
<organism evidence="2 3">
    <name type="scientific">Colletotrichum lupini</name>
    <dbReference type="NCBI Taxonomy" id="145971"/>
    <lineage>
        <taxon>Eukaryota</taxon>
        <taxon>Fungi</taxon>
        <taxon>Dikarya</taxon>
        <taxon>Ascomycota</taxon>
        <taxon>Pezizomycotina</taxon>
        <taxon>Sordariomycetes</taxon>
        <taxon>Hypocreomycetidae</taxon>
        <taxon>Glomerellales</taxon>
        <taxon>Glomerellaceae</taxon>
        <taxon>Colletotrichum</taxon>
        <taxon>Colletotrichum acutatum species complex</taxon>
    </lineage>
</organism>
<name>A0A9Q8STD3_9PEZI</name>
<evidence type="ECO:0000313" key="2">
    <source>
        <dbReference type="EMBL" id="UQC83098.1"/>
    </source>
</evidence>
<protein>
    <submittedName>
        <fullName evidence="2">Uncharacterized protein</fullName>
    </submittedName>
</protein>
<dbReference type="Proteomes" id="UP000830671">
    <property type="component" value="Chromosome 4"/>
</dbReference>
<dbReference type="AlphaFoldDB" id="A0A9Q8STD3"/>
<feature type="compositionally biased region" description="Polar residues" evidence="1">
    <location>
        <begin position="40"/>
        <end position="51"/>
    </location>
</feature>
<proteinExistence type="predicted"/>
<reference evidence="2" key="1">
    <citation type="journal article" date="2021" name="Mol. Plant Microbe Interact.">
        <title>Complete Genome Sequence of the Plant-Pathogenic Fungus Colletotrichum lupini.</title>
        <authorList>
            <person name="Baroncelli R."/>
            <person name="Pensec F."/>
            <person name="Da Lio D."/>
            <person name="Boufleur T."/>
            <person name="Vicente I."/>
            <person name="Sarrocco S."/>
            <person name="Picot A."/>
            <person name="Baraldi E."/>
            <person name="Sukno S."/>
            <person name="Thon M."/>
            <person name="Le Floch G."/>
        </authorList>
    </citation>
    <scope>NUCLEOTIDE SEQUENCE</scope>
    <source>
        <strain evidence="2">IMI 504893</strain>
    </source>
</reference>
<feature type="region of interest" description="Disordered" evidence="1">
    <location>
        <begin position="1"/>
        <end position="84"/>
    </location>
</feature>
<feature type="compositionally biased region" description="Basic residues" evidence="1">
    <location>
        <begin position="1"/>
        <end position="10"/>
    </location>
</feature>
<sequence>MDWSVRRRPVRPCAIRGHREGPSCLLTQLEPGPTLPQHEPQFTSPSLTPSTIKVGRQPPPPPPPRGQLSVSRLLQANANARSPE</sequence>
<evidence type="ECO:0000256" key="1">
    <source>
        <dbReference type="SAM" id="MobiDB-lite"/>
    </source>
</evidence>
<gene>
    <name evidence="2" type="ORF">CLUP02_08591</name>
</gene>
<feature type="compositionally biased region" description="Polar residues" evidence="1">
    <location>
        <begin position="68"/>
        <end position="84"/>
    </location>
</feature>
<dbReference type="EMBL" id="CP019476">
    <property type="protein sequence ID" value="UQC83098.1"/>
    <property type="molecule type" value="Genomic_DNA"/>
</dbReference>
<dbReference type="RefSeq" id="XP_049144720.1">
    <property type="nucleotide sequence ID" value="XM_049287577.1"/>
</dbReference>
<accession>A0A9Q8STD3</accession>
<evidence type="ECO:0000313" key="3">
    <source>
        <dbReference type="Proteomes" id="UP000830671"/>
    </source>
</evidence>
<dbReference type="GeneID" id="73342587"/>